<accession>A0A6A6DWX8</accession>
<keyword evidence="1" id="KW-1133">Transmembrane helix</keyword>
<proteinExistence type="predicted"/>
<dbReference type="EMBL" id="ML994649">
    <property type="protein sequence ID" value="KAF2182186.1"/>
    <property type="molecule type" value="Genomic_DNA"/>
</dbReference>
<keyword evidence="3" id="KW-1185">Reference proteome</keyword>
<dbReference type="AlphaFoldDB" id="A0A6A6DWX8"/>
<feature type="transmembrane region" description="Helical" evidence="1">
    <location>
        <begin position="112"/>
        <end position="133"/>
    </location>
</feature>
<dbReference type="Proteomes" id="UP000800200">
    <property type="component" value="Unassembled WGS sequence"/>
</dbReference>
<evidence type="ECO:0000256" key="1">
    <source>
        <dbReference type="SAM" id="Phobius"/>
    </source>
</evidence>
<reference evidence="2" key="1">
    <citation type="journal article" date="2020" name="Stud. Mycol.">
        <title>101 Dothideomycetes genomes: a test case for predicting lifestyles and emergence of pathogens.</title>
        <authorList>
            <person name="Haridas S."/>
            <person name="Albert R."/>
            <person name="Binder M."/>
            <person name="Bloem J."/>
            <person name="Labutti K."/>
            <person name="Salamov A."/>
            <person name="Andreopoulos B."/>
            <person name="Baker S."/>
            <person name="Barry K."/>
            <person name="Bills G."/>
            <person name="Bluhm B."/>
            <person name="Cannon C."/>
            <person name="Castanera R."/>
            <person name="Culley D."/>
            <person name="Daum C."/>
            <person name="Ezra D."/>
            <person name="Gonzalez J."/>
            <person name="Henrissat B."/>
            <person name="Kuo A."/>
            <person name="Liang C."/>
            <person name="Lipzen A."/>
            <person name="Lutzoni F."/>
            <person name="Magnuson J."/>
            <person name="Mondo S."/>
            <person name="Nolan M."/>
            <person name="Ohm R."/>
            <person name="Pangilinan J."/>
            <person name="Park H.-J."/>
            <person name="Ramirez L."/>
            <person name="Alfaro M."/>
            <person name="Sun H."/>
            <person name="Tritt A."/>
            <person name="Yoshinaga Y."/>
            <person name="Zwiers L.-H."/>
            <person name="Turgeon B."/>
            <person name="Goodwin S."/>
            <person name="Spatafora J."/>
            <person name="Crous P."/>
            <person name="Grigoriev I."/>
        </authorList>
    </citation>
    <scope>NUCLEOTIDE SEQUENCE</scope>
    <source>
        <strain evidence="2">CBS 207.26</strain>
    </source>
</reference>
<organism evidence="2 3">
    <name type="scientific">Zopfia rhizophila CBS 207.26</name>
    <dbReference type="NCBI Taxonomy" id="1314779"/>
    <lineage>
        <taxon>Eukaryota</taxon>
        <taxon>Fungi</taxon>
        <taxon>Dikarya</taxon>
        <taxon>Ascomycota</taxon>
        <taxon>Pezizomycotina</taxon>
        <taxon>Dothideomycetes</taxon>
        <taxon>Dothideomycetes incertae sedis</taxon>
        <taxon>Zopfiaceae</taxon>
        <taxon>Zopfia</taxon>
    </lineage>
</organism>
<evidence type="ECO:0000313" key="3">
    <source>
        <dbReference type="Proteomes" id="UP000800200"/>
    </source>
</evidence>
<gene>
    <name evidence="2" type="ORF">K469DRAFT_790149</name>
</gene>
<keyword evidence="1" id="KW-0472">Membrane</keyword>
<protein>
    <recommendedName>
        <fullName evidence="4">Integral membrane protein</fullName>
    </recommendedName>
</protein>
<evidence type="ECO:0008006" key="4">
    <source>
        <dbReference type="Google" id="ProtNLM"/>
    </source>
</evidence>
<name>A0A6A6DWX8_9PEZI</name>
<keyword evidence="1" id="KW-0812">Transmembrane</keyword>
<feature type="transmembrane region" description="Helical" evidence="1">
    <location>
        <begin position="6"/>
        <end position="27"/>
    </location>
</feature>
<feature type="non-terminal residue" evidence="2">
    <location>
        <position position="1"/>
    </location>
</feature>
<sequence length="141" mass="16585">YDNPKALSPAQLSFEAIAIICITLRFYSRHWMQKLILNSDWLVFSAFVCGTATTILEIYREFPFHMQNPPNFALHSCFEDPTATTRHLNAMKRVYLFEKDLALSVIEISVSFLYRLFFGMVVFRRFLTVWIILSLGQRHIR</sequence>
<evidence type="ECO:0000313" key="2">
    <source>
        <dbReference type="EMBL" id="KAF2182186.1"/>
    </source>
</evidence>
<feature type="transmembrane region" description="Helical" evidence="1">
    <location>
        <begin position="39"/>
        <end position="59"/>
    </location>
</feature>